<dbReference type="Proteomes" id="UP000291343">
    <property type="component" value="Unassembled WGS sequence"/>
</dbReference>
<proteinExistence type="predicted"/>
<name>A0A482X6G7_LAOST</name>
<evidence type="ECO:0000256" key="1">
    <source>
        <dbReference type="SAM" id="MobiDB-lite"/>
    </source>
</evidence>
<feature type="region of interest" description="Disordered" evidence="1">
    <location>
        <begin position="44"/>
        <end position="77"/>
    </location>
</feature>
<accession>A0A482X6G7</accession>
<evidence type="ECO:0000313" key="2">
    <source>
        <dbReference type="EMBL" id="RZF40881.1"/>
    </source>
</evidence>
<dbReference type="InParanoid" id="A0A482X6G7"/>
<comment type="caution">
    <text evidence="2">The sequence shown here is derived from an EMBL/GenBank/DDBJ whole genome shotgun (WGS) entry which is preliminary data.</text>
</comment>
<sequence>MESARRWSSFQPVAEEENEKVRLHRSLHDVRGRLTVFRAVEVVKEEEEEKEEGEEEGQKEGGARTKTVWLETLQSVL</sequence>
<protein>
    <submittedName>
        <fullName evidence="2">Uncharacterized protein</fullName>
    </submittedName>
</protein>
<keyword evidence="3" id="KW-1185">Reference proteome</keyword>
<gene>
    <name evidence="2" type="ORF">LSTR_LSTR003391</name>
</gene>
<dbReference type="EMBL" id="QKKF02017590">
    <property type="protein sequence ID" value="RZF40881.1"/>
    <property type="molecule type" value="Genomic_DNA"/>
</dbReference>
<feature type="compositionally biased region" description="Acidic residues" evidence="1">
    <location>
        <begin position="44"/>
        <end position="55"/>
    </location>
</feature>
<evidence type="ECO:0000313" key="3">
    <source>
        <dbReference type="Proteomes" id="UP000291343"/>
    </source>
</evidence>
<organism evidence="2 3">
    <name type="scientific">Laodelphax striatellus</name>
    <name type="common">Small brown planthopper</name>
    <name type="synonym">Delphax striatella</name>
    <dbReference type="NCBI Taxonomy" id="195883"/>
    <lineage>
        <taxon>Eukaryota</taxon>
        <taxon>Metazoa</taxon>
        <taxon>Ecdysozoa</taxon>
        <taxon>Arthropoda</taxon>
        <taxon>Hexapoda</taxon>
        <taxon>Insecta</taxon>
        <taxon>Pterygota</taxon>
        <taxon>Neoptera</taxon>
        <taxon>Paraneoptera</taxon>
        <taxon>Hemiptera</taxon>
        <taxon>Auchenorrhyncha</taxon>
        <taxon>Fulgoroidea</taxon>
        <taxon>Delphacidae</taxon>
        <taxon>Criomorphinae</taxon>
        <taxon>Laodelphax</taxon>
    </lineage>
</organism>
<reference evidence="2 3" key="1">
    <citation type="journal article" date="2017" name="Gigascience">
        <title>Genome sequence of the small brown planthopper, Laodelphax striatellus.</title>
        <authorList>
            <person name="Zhu J."/>
            <person name="Jiang F."/>
            <person name="Wang X."/>
            <person name="Yang P."/>
            <person name="Bao Y."/>
            <person name="Zhao W."/>
            <person name="Wang W."/>
            <person name="Lu H."/>
            <person name="Wang Q."/>
            <person name="Cui N."/>
            <person name="Li J."/>
            <person name="Chen X."/>
            <person name="Luo L."/>
            <person name="Yu J."/>
            <person name="Kang L."/>
            <person name="Cui F."/>
        </authorList>
    </citation>
    <scope>NUCLEOTIDE SEQUENCE [LARGE SCALE GENOMIC DNA]</scope>
    <source>
        <strain evidence="2">Lst14</strain>
    </source>
</reference>
<dbReference type="AlphaFoldDB" id="A0A482X6G7"/>